<organism evidence="1 2">
    <name type="scientific">Rhodococcus tukisamuensis</name>
    <dbReference type="NCBI Taxonomy" id="168276"/>
    <lineage>
        <taxon>Bacteria</taxon>
        <taxon>Bacillati</taxon>
        <taxon>Actinomycetota</taxon>
        <taxon>Actinomycetes</taxon>
        <taxon>Mycobacteriales</taxon>
        <taxon>Nocardiaceae</taxon>
        <taxon>Rhodococcus</taxon>
    </lineage>
</organism>
<reference evidence="1 2" key="1">
    <citation type="submission" date="2016-10" db="EMBL/GenBank/DDBJ databases">
        <authorList>
            <person name="de Groot N.N."/>
        </authorList>
    </citation>
    <scope>NUCLEOTIDE SEQUENCE [LARGE SCALE GENOMIC DNA]</scope>
    <source>
        <strain evidence="1 2">JCM 11308</strain>
    </source>
</reference>
<dbReference type="Proteomes" id="UP000199417">
    <property type="component" value="Unassembled WGS sequence"/>
</dbReference>
<dbReference type="RefSeq" id="WP_139191169.1">
    <property type="nucleotide sequence ID" value="NZ_FNAB01000003.1"/>
</dbReference>
<keyword evidence="2" id="KW-1185">Reference proteome</keyword>
<evidence type="ECO:0000313" key="1">
    <source>
        <dbReference type="EMBL" id="SDD25321.1"/>
    </source>
</evidence>
<proteinExistence type="predicted"/>
<gene>
    <name evidence="1" type="ORF">SAMN05444580_103435</name>
</gene>
<dbReference type="AlphaFoldDB" id="A0A1G6T8F6"/>
<name>A0A1G6T8F6_9NOCA</name>
<accession>A0A1G6T8F6</accession>
<evidence type="ECO:0000313" key="2">
    <source>
        <dbReference type="Proteomes" id="UP000199417"/>
    </source>
</evidence>
<dbReference type="EMBL" id="FNAB01000003">
    <property type="protein sequence ID" value="SDD25321.1"/>
    <property type="molecule type" value="Genomic_DNA"/>
</dbReference>
<sequence>MAPPMINYREDGSTYELVEASDDGSRYELVQIRESDAELIGRVNDWLDQGQRDIDAALAAGAQFIINLTKVHTLNCPAVRDKLDLRTMHPFGPQATLDDLREHLQAFGWPRLPEFATEQEINAARRYTRCRRCCPGVLDKAPKAPLTTRAGNIGRSHIGRTADGRALEWVRLERDGVELGFDDGTVHAFDLDARIQFDPKSPGSHQPDFGSIH</sequence>
<protein>
    <submittedName>
        <fullName evidence="1">Uncharacterized protein</fullName>
    </submittedName>
</protein>